<evidence type="ECO:0000256" key="6">
    <source>
        <dbReference type="ARBA" id="ARBA00022918"/>
    </source>
</evidence>
<sequence>PWKYLGWEITKTQIMPQKLRIRAQVNTLNYVQKLVGDLNWLRSVWGISNEKISPLI</sequence>
<dbReference type="GO" id="GO:0003964">
    <property type="term" value="F:RNA-directed DNA polymerase activity"/>
    <property type="evidence" value="ECO:0007669"/>
    <property type="project" value="UniProtKB-KW"/>
</dbReference>
<evidence type="ECO:0000313" key="8">
    <source>
        <dbReference type="EMBL" id="NWR75226.1"/>
    </source>
</evidence>
<dbReference type="GO" id="GO:0004519">
    <property type="term" value="F:endonuclease activity"/>
    <property type="evidence" value="ECO:0007669"/>
    <property type="project" value="UniProtKB-KW"/>
</dbReference>
<dbReference type="Proteomes" id="UP000517892">
    <property type="component" value="Unassembled WGS sequence"/>
</dbReference>
<keyword evidence="5" id="KW-0378">Hydrolase</keyword>
<name>A0A7K4ZUW9_9AVES</name>
<evidence type="ECO:0000256" key="4">
    <source>
        <dbReference type="ARBA" id="ARBA00022759"/>
    </source>
</evidence>
<evidence type="ECO:0000256" key="5">
    <source>
        <dbReference type="ARBA" id="ARBA00022801"/>
    </source>
</evidence>
<gene>
    <name evidence="8" type="primary">Ervk18_0</name>
    <name evidence="8" type="ORF">CENUNI_R15064</name>
</gene>
<dbReference type="InterPro" id="IPR043128">
    <property type="entry name" value="Rev_trsase/Diguanyl_cyclase"/>
</dbReference>
<keyword evidence="6" id="KW-0695">RNA-directed DNA polymerase</keyword>
<dbReference type="Pfam" id="PF06817">
    <property type="entry name" value="RVT_thumb"/>
    <property type="match status" value="1"/>
</dbReference>
<dbReference type="AlphaFoldDB" id="A0A7K4ZUW9"/>
<dbReference type="PANTHER" id="PTHR41694">
    <property type="entry name" value="ENDOGENOUS RETROVIRUS GROUP K MEMBER POL PROTEIN"/>
    <property type="match status" value="1"/>
</dbReference>
<dbReference type="Gene3D" id="3.30.70.270">
    <property type="match status" value="1"/>
</dbReference>
<dbReference type="GO" id="GO:0035613">
    <property type="term" value="F:RNA stem-loop binding"/>
    <property type="evidence" value="ECO:0007669"/>
    <property type="project" value="TreeGrafter"/>
</dbReference>
<evidence type="ECO:0000256" key="1">
    <source>
        <dbReference type="ARBA" id="ARBA00022679"/>
    </source>
</evidence>
<reference evidence="8 9" key="1">
    <citation type="submission" date="2019-09" db="EMBL/GenBank/DDBJ databases">
        <title>Bird 10,000 Genomes (B10K) Project - Family phase.</title>
        <authorList>
            <person name="Zhang G."/>
        </authorList>
    </citation>
    <scope>NUCLEOTIDE SEQUENCE [LARGE SCALE GENOMIC DNA]</scope>
    <source>
        <strain evidence="8">B10K-DU-017-25</strain>
        <tissue evidence="8">Mixed tissue sample</tissue>
    </source>
</reference>
<protein>
    <submittedName>
        <fullName evidence="8">POK18 protein</fullName>
    </submittedName>
</protein>
<feature type="domain" description="Reverse transcriptase thumb" evidence="7">
    <location>
        <begin position="16"/>
        <end position="55"/>
    </location>
</feature>
<organism evidence="8 9">
    <name type="scientific">Centropus unirufus</name>
    <dbReference type="NCBI Taxonomy" id="1118519"/>
    <lineage>
        <taxon>Eukaryota</taxon>
        <taxon>Metazoa</taxon>
        <taxon>Chordata</taxon>
        <taxon>Craniata</taxon>
        <taxon>Vertebrata</taxon>
        <taxon>Euteleostomi</taxon>
        <taxon>Archelosauria</taxon>
        <taxon>Archosauria</taxon>
        <taxon>Dinosauria</taxon>
        <taxon>Saurischia</taxon>
        <taxon>Theropoda</taxon>
        <taxon>Coelurosauria</taxon>
        <taxon>Aves</taxon>
        <taxon>Neognathae</taxon>
        <taxon>Neoaves</taxon>
        <taxon>Otidimorphae</taxon>
        <taxon>Cuculiformes</taxon>
        <taxon>Centropidae</taxon>
        <taxon>Centropus</taxon>
    </lineage>
</organism>
<feature type="non-terminal residue" evidence="8">
    <location>
        <position position="1"/>
    </location>
</feature>
<evidence type="ECO:0000313" key="9">
    <source>
        <dbReference type="Proteomes" id="UP000517892"/>
    </source>
</evidence>
<feature type="non-terminal residue" evidence="8">
    <location>
        <position position="56"/>
    </location>
</feature>
<dbReference type="PANTHER" id="PTHR41694:SF3">
    <property type="entry name" value="RNA-DIRECTED DNA POLYMERASE-RELATED"/>
    <property type="match status" value="1"/>
</dbReference>
<evidence type="ECO:0000256" key="2">
    <source>
        <dbReference type="ARBA" id="ARBA00022695"/>
    </source>
</evidence>
<dbReference type="InterPro" id="IPR010661">
    <property type="entry name" value="RVT_thumb"/>
</dbReference>
<dbReference type="InterPro" id="IPR043502">
    <property type="entry name" value="DNA/RNA_pol_sf"/>
</dbReference>
<dbReference type="EMBL" id="VYZI01000245">
    <property type="protein sequence ID" value="NWR75226.1"/>
    <property type="molecule type" value="Genomic_DNA"/>
</dbReference>
<dbReference type="GO" id="GO:0016787">
    <property type="term" value="F:hydrolase activity"/>
    <property type="evidence" value="ECO:0007669"/>
    <property type="project" value="UniProtKB-KW"/>
</dbReference>
<keyword evidence="3" id="KW-0540">Nuclease</keyword>
<proteinExistence type="predicted"/>
<comment type="caution">
    <text evidence="8">The sequence shown here is derived from an EMBL/GenBank/DDBJ whole genome shotgun (WGS) entry which is preliminary data.</text>
</comment>
<evidence type="ECO:0000259" key="7">
    <source>
        <dbReference type="Pfam" id="PF06817"/>
    </source>
</evidence>
<evidence type="ECO:0000256" key="3">
    <source>
        <dbReference type="ARBA" id="ARBA00022722"/>
    </source>
</evidence>
<keyword evidence="2" id="KW-0548">Nucleotidyltransferase</keyword>
<keyword evidence="4" id="KW-0255">Endonuclease</keyword>
<dbReference type="OrthoDB" id="6773263at2759"/>
<keyword evidence="1" id="KW-0808">Transferase</keyword>
<accession>A0A7K4ZUW9</accession>
<keyword evidence="9" id="KW-1185">Reference proteome</keyword>
<dbReference type="SUPFAM" id="SSF56672">
    <property type="entry name" value="DNA/RNA polymerases"/>
    <property type="match status" value="1"/>
</dbReference>